<evidence type="ECO:0000313" key="2">
    <source>
        <dbReference type="Proteomes" id="UP000030759"/>
    </source>
</evidence>
<evidence type="ECO:0000313" key="1">
    <source>
        <dbReference type="EMBL" id="ERE80551.1"/>
    </source>
</evidence>
<dbReference type="InterPro" id="IPR013893">
    <property type="entry name" value="RNase_P_Rpp40"/>
</dbReference>
<gene>
    <name evidence="1" type="ORF">H671_3g8765</name>
</gene>
<dbReference type="GO" id="GO:0004526">
    <property type="term" value="F:ribonuclease P activity"/>
    <property type="evidence" value="ECO:0007669"/>
    <property type="project" value="UniProtKB-EC"/>
</dbReference>
<dbReference type="Proteomes" id="UP000030759">
    <property type="component" value="Unassembled WGS sequence"/>
</dbReference>
<dbReference type="AlphaFoldDB" id="A0A061IC22"/>
<feature type="non-terminal residue" evidence="1">
    <location>
        <position position="1"/>
    </location>
</feature>
<dbReference type="PANTHER" id="PTHR15396">
    <property type="entry name" value="RIBONUCLEASE P PROTEIN SUBUNIT P40"/>
    <property type="match status" value="1"/>
</dbReference>
<dbReference type="PANTHER" id="PTHR15396:SF1">
    <property type="entry name" value="RIBONUCLEASE P PROTEIN SUBUNIT P40"/>
    <property type="match status" value="1"/>
</dbReference>
<protein>
    <submittedName>
        <fullName evidence="1">Ribonuclease P protein subunit</fullName>
        <ecNumber evidence="1">3.1.26.5</ecNumber>
    </submittedName>
</protein>
<dbReference type="GO" id="GO:0000171">
    <property type="term" value="F:ribonuclease MRP activity"/>
    <property type="evidence" value="ECO:0007669"/>
    <property type="project" value="TreeGrafter"/>
</dbReference>
<reference evidence="2" key="1">
    <citation type="journal article" date="2013" name="Nat. Biotechnol.">
        <title>Chinese hamster genome sequenced from sorted chromosomes.</title>
        <authorList>
            <person name="Brinkrolf K."/>
            <person name="Rupp O."/>
            <person name="Laux H."/>
            <person name="Kollin F."/>
            <person name="Ernst W."/>
            <person name="Linke B."/>
            <person name="Kofler R."/>
            <person name="Romand S."/>
            <person name="Hesse F."/>
            <person name="Budach W.E."/>
            <person name="Galosy S."/>
            <person name="Muller D."/>
            <person name="Noll T."/>
            <person name="Wienberg J."/>
            <person name="Jostock T."/>
            <person name="Leonard M."/>
            <person name="Grillari J."/>
            <person name="Tauch A."/>
            <person name="Goesmann A."/>
            <person name="Helk B."/>
            <person name="Mott J.E."/>
            <person name="Puhler A."/>
            <person name="Borth N."/>
        </authorList>
    </citation>
    <scope>NUCLEOTIDE SEQUENCE [LARGE SCALE GENOMIC DNA]</scope>
    <source>
        <strain evidence="2">17A/GY</strain>
    </source>
</reference>
<name>A0A061IC22_CRIGR</name>
<dbReference type="EC" id="3.1.26.5" evidence="1"/>
<dbReference type="GO" id="GO:0001682">
    <property type="term" value="P:tRNA 5'-leader removal"/>
    <property type="evidence" value="ECO:0007669"/>
    <property type="project" value="InterPro"/>
</dbReference>
<dbReference type="GO" id="GO:0030681">
    <property type="term" value="C:multimeric ribonuclease P complex"/>
    <property type="evidence" value="ECO:0007669"/>
    <property type="project" value="TreeGrafter"/>
</dbReference>
<dbReference type="EMBL" id="KE671124">
    <property type="protein sequence ID" value="ERE80551.1"/>
    <property type="molecule type" value="Genomic_DNA"/>
</dbReference>
<sequence length="68" mass="7696">VSFLIPECGLLPKELKSLAMEFGPYYSVKNLPLHELVTHEFIHTFVKKAVFFGIVNPGAHVTTRLQEI</sequence>
<organism evidence="1 2">
    <name type="scientific">Cricetulus griseus</name>
    <name type="common">Chinese hamster</name>
    <name type="synonym">Cricetulus barabensis griseus</name>
    <dbReference type="NCBI Taxonomy" id="10029"/>
    <lineage>
        <taxon>Eukaryota</taxon>
        <taxon>Metazoa</taxon>
        <taxon>Chordata</taxon>
        <taxon>Craniata</taxon>
        <taxon>Vertebrata</taxon>
        <taxon>Euteleostomi</taxon>
        <taxon>Mammalia</taxon>
        <taxon>Eutheria</taxon>
        <taxon>Euarchontoglires</taxon>
        <taxon>Glires</taxon>
        <taxon>Rodentia</taxon>
        <taxon>Myomorpha</taxon>
        <taxon>Muroidea</taxon>
        <taxon>Cricetidae</taxon>
        <taxon>Cricetinae</taxon>
        <taxon>Cricetulus</taxon>
    </lineage>
</organism>
<dbReference type="GO" id="GO:0000447">
    <property type="term" value="P:endonucleolytic cleavage in ITS1 to separate SSU-rRNA from 5.8S rRNA and LSU-rRNA from tricistronic rRNA transcript (SSU-rRNA, 5.8S rRNA, LSU-rRNA)"/>
    <property type="evidence" value="ECO:0007669"/>
    <property type="project" value="TreeGrafter"/>
</dbReference>
<accession>A0A061IC22</accession>
<proteinExistence type="predicted"/>
<dbReference type="GO" id="GO:0000172">
    <property type="term" value="C:ribonuclease MRP complex"/>
    <property type="evidence" value="ECO:0007669"/>
    <property type="project" value="TreeGrafter"/>
</dbReference>
<keyword evidence="1" id="KW-0378">Hydrolase</keyword>